<dbReference type="RefSeq" id="WP_069293140.1">
    <property type="nucleotide sequence ID" value="NZ_CP140110.1"/>
</dbReference>
<evidence type="ECO:0000313" key="2">
    <source>
        <dbReference type="Proteomes" id="UP000094570"/>
    </source>
</evidence>
<reference evidence="2" key="1">
    <citation type="submission" date="2016-04" db="EMBL/GenBank/DDBJ databases">
        <title>The genome sequence project of a novel Fervidobacterium isolate from a hot spring in Thailand.</title>
        <authorList>
            <person name="Gonzalez J.M."/>
            <person name="Cuecas A."/>
            <person name="Kanoksilapatham W."/>
        </authorList>
    </citation>
    <scope>NUCLEOTIDE SEQUENCE [LARGE SCALE GENOMIC DNA]</scope>
    <source>
        <strain evidence="2">FC2004</strain>
    </source>
</reference>
<dbReference type="Proteomes" id="UP000094570">
    <property type="component" value="Unassembled WGS sequence"/>
</dbReference>
<dbReference type="OrthoDB" id="46762at2"/>
<evidence type="ECO:0000313" key="1">
    <source>
        <dbReference type="EMBL" id="ODN30457.1"/>
    </source>
</evidence>
<organism evidence="1 2">
    <name type="scientific">Fervidobacterium thailandense</name>
    <dbReference type="NCBI Taxonomy" id="1008305"/>
    <lineage>
        <taxon>Bacteria</taxon>
        <taxon>Thermotogati</taxon>
        <taxon>Thermotogota</taxon>
        <taxon>Thermotogae</taxon>
        <taxon>Thermotogales</taxon>
        <taxon>Fervidobacteriaceae</taxon>
        <taxon>Fervidobacterium</taxon>
    </lineage>
</organism>
<dbReference type="STRING" id="1008305.A4H02_05350"/>
<dbReference type="EMBL" id="LWAF01000006">
    <property type="protein sequence ID" value="ODN30457.1"/>
    <property type="molecule type" value="Genomic_DNA"/>
</dbReference>
<protein>
    <recommendedName>
        <fullName evidence="3">DUF3575 domain-containing protein</fullName>
    </recommendedName>
</protein>
<name>A0A1E3G2K4_9BACT</name>
<accession>A0A1E3G2K4</accession>
<comment type="caution">
    <text evidence="1">The sequence shown here is derived from an EMBL/GenBank/DDBJ whole genome shotgun (WGS) entry which is preliminary data.</text>
</comment>
<keyword evidence="2" id="KW-1185">Reference proteome</keyword>
<gene>
    <name evidence="1" type="ORF">A4H02_05350</name>
</gene>
<proteinExistence type="predicted"/>
<dbReference type="AlphaFoldDB" id="A0A1E3G2K4"/>
<sequence>MRKKIFLVLLVSVLGFQIVCAQQISTGLHVVLSAQHFVGLELRAAASGAEFFMAAGLNGVFTGLRFSSPQTAGLYISPYLLIEYNQRLSFGFLVGWRTKLKELAGTELFLQGGVGGLADKPKGVVDIGFAWKF</sequence>
<evidence type="ECO:0008006" key="3">
    <source>
        <dbReference type="Google" id="ProtNLM"/>
    </source>
</evidence>